<feature type="compositionally biased region" description="Polar residues" evidence="1">
    <location>
        <begin position="35"/>
        <end position="55"/>
    </location>
</feature>
<evidence type="ECO:0000256" key="1">
    <source>
        <dbReference type="SAM" id="MobiDB-lite"/>
    </source>
</evidence>
<organism evidence="2 3">
    <name type="scientific">Carnegiea gigantea</name>
    <dbReference type="NCBI Taxonomy" id="171969"/>
    <lineage>
        <taxon>Eukaryota</taxon>
        <taxon>Viridiplantae</taxon>
        <taxon>Streptophyta</taxon>
        <taxon>Embryophyta</taxon>
        <taxon>Tracheophyta</taxon>
        <taxon>Spermatophyta</taxon>
        <taxon>Magnoliopsida</taxon>
        <taxon>eudicotyledons</taxon>
        <taxon>Gunneridae</taxon>
        <taxon>Pentapetalae</taxon>
        <taxon>Caryophyllales</taxon>
        <taxon>Cactineae</taxon>
        <taxon>Cactaceae</taxon>
        <taxon>Cactoideae</taxon>
        <taxon>Echinocereeae</taxon>
        <taxon>Carnegiea</taxon>
    </lineage>
</organism>
<sequence length="166" mass="18473">MLEAPNRADSGALSKRYVPPNQRNRRKSGDHRSESTPSSTSQPISRSVSDAETSRSSLLIPINGCSTSQAFRLLRQRWEAAINGCHDPSLAPSERPVMYCGTVELQLPHQVMSSSTPQNQMDFLVELRRAMDEKRNQERDVVELGTGQRKDPCGTKLRQTACSEGM</sequence>
<dbReference type="Proteomes" id="UP001153076">
    <property type="component" value="Unassembled WGS sequence"/>
</dbReference>
<dbReference type="AlphaFoldDB" id="A0A9Q1KUE7"/>
<dbReference type="EMBL" id="JAKOGI010000017">
    <property type="protein sequence ID" value="KAJ8450080.1"/>
    <property type="molecule type" value="Genomic_DNA"/>
</dbReference>
<name>A0A9Q1KUE7_9CARY</name>
<proteinExistence type="predicted"/>
<comment type="caution">
    <text evidence="2">The sequence shown here is derived from an EMBL/GenBank/DDBJ whole genome shotgun (WGS) entry which is preliminary data.</text>
</comment>
<protein>
    <submittedName>
        <fullName evidence="2">Uncharacterized protein</fullName>
    </submittedName>
</protein>
<gene>
    <name evidence="2" type="ORF">Cgig2_033274</name>
</gene>
<reference evidence="2" key="1">
    <citation type="submission" date="2022-04" db="EMBL/GenBank/DDBJ databases">
        <title>Carnegiea gigantea Genome sequencing and assembly v2.</title>
        <authorList>
            <person name="Copetti D."/>
            <person name="Sanderson M.J."/>
            <person name="Burquez A."/>
            <person name="Wojciechowski M.F."/>
        </authorList>
    </citation>
    <scope>NUCLEOTIDE SEQUENCE</scope>
    <source>
        <strain evidence="2">SGP5-SGP5p</strain>
        <tissue evidence="2">Aerial part</tissue>
    </source>
</reference>
<accession>A0A9Q1KUE7</accession>
<keyword evidence="3" id="KW-1185">Reference proteome</keyword>
<dbReference type="PANTHER" id="PTHR36032">
    <property type="entry name" value="PHOSPHOPANTOTHENATE--CYSTEINE LIGASE 2"/>
    <property type="match status" value="1"/>
</dbReference>
<evidence type="ECO:0000313" key="2">
    <source>
        <dbReference type="EMBL" id="KAJ8450080.1"/>
    </source>
</evidence>
<dbReference type="OrthoDB" id="1869053at2759"/>
<dbReference type="PANTHER" id="PTHR36032:SF1">
    <property type="entry name" value="PHOSPHOPANTOTHENATE--CYSTEINE LIGASE 2"/>
    <property type="match status" value="1"/>
</dbReference>
<feature type="region of interest" description="Disordered" evidence="1">
    <location>
        <begin position="1"/>
        <end position="55"/>
    </location>
</feature>
<evidence type="ECO:0000313" key="3">
    <source>
        <dbReference type="Proteomes" id="UP001153076"/>
    </source>
</evidence>